<dbReference type="SUPFAM" id="SSF48552">
    <property type="entry name" value="Serum albumin-like"/>
    <property type="match status" value="3"/>
</dbReference>
<accession>A0ABD0WTC9</accession>
<dbReference type="GO" id="GO:0005576">
    <property type="term" value="C:extracellular region"/>
    <property type="evidence" value="ECO:0007669"/>
    <property type="project" value="UniProtKB-SubCell"/>
</dbReference>
<evidence type="ECO:0000256" key="4">
    <source>
        <dbReference type="ARBA" id="ARBA00023157"/>
    </source>
</evidence>
<proteinExistence type="predicted"/>
<dbReference type="CDD" id="cd00015">
    <property type="entry name" value="ALBUMIN"/>
    <property type="match status" value="2"/>
</dbReference>
<evidence type="ECO:0000256" key="1">
    <source>
        <dbReference type="ARBA" id="ARBA00004613"/>
    </source>
</evidence>
<dbReference type="InterPro" id="IPR020857">
    <property type="entry name" value="Serum_albumin_CS"/>
</dbReference>
<keyword evidence="3" id="KW-0677">Repeat</keyword>
<feature type="transmembrane region" description="Helical" evidence="5">
    <location>
        <begin position="27"/>
        <end position="50"/>
    </location>
</feature>
<keyword evidence="4" id="KW-1015">Disulfide bond</keyword>
<dbReference type="EMBL" id="JAGEUA010000004">
    <property type="protein sequence ID" value="KAL0983746.1"/>
    <property type="molecule type" value="Genomic_DNA"/>
</dbReference>
<comment type="caution">
    <text evidence="7">The sequence shown here is derived from an EMBL/GenBank/DDBJ whole genome shotgun (WGS) entry which is preliminary data.</text>
</comment>
<dbReference type="PROSITE" id="PS51438">
    <property type="entry name" value="ALBUMIN_2"/>
    <property type="match status" value="3"/>
</dbReference>
<dbReference type="PROSITE" id="PS00212">
    <property type="entry name" value="ALBUMIN_1"/>
    <property type="match status" value="2"/>
</dbReference>
<comment type="subcellular location">
    <subcellularLocation>
        <location evidence="1">Secreted</location>
    </subcellularLocation>
</comment>
<keyword evidence="5" id="KW-0812">Transmembrane</keyword>
<keyword evidence="2" id="KW-0964">Secreted</keyword>
<protein>
    <recommendedName>
        <fullName evidence="6">Albumin domain-containing protein</fullName>
    </recommendedName>
</protein>
<keyword evidence="8" id="KW-1185">Reference proteome</keyword>
<keyword evidence="5" id="KW-1133">Transmembrane helix</keyword>
<name>A0ABD0WTC9_UMBPY</name>
<evidence type="ECO:0000256" key="5">
    <source>
        <dbReference type="SAM" id="Phobius"/>
    </source>
</evidence>
<dbReference type="InterPro" id="IPR000264">
    <property type="entry name" value="ALB/AFP/VDB"/>
</dbReference>
<dbReference type="PANTHER" id="PTHR11385:SF14">
    <property type="entry name" value="AFAMIN"/>
    <property type="match status" value="1"/>
</dbReference>
<evidence type="ECO:0000256" key="2">
    <source>
        <dbReference type="ARBA" id="ARBA00022525"/>
    </source>
</evidence>
<sequence length="643" mass="72407">MTLKYKSDQLLSVLCLSRSYRSSNSRLHLFICVVVMRCLAVCGLLVLLSLSVQCQSKNAICEIFTETKEDGFKFLALVALAQNLPNSEIGETVPLLKEAVDLGVKCCSDAPTEDCNSDVGHVFQSALCSSESLVEKNNLKLCCDKTGTERADCFIDHKSKIPQDLSLKAELPASDQCEDFNKNNNAFIGRFVFHFSKLIPTLQPYIIKAISEGYFKVLTTCCAEAEAQTCLDNKKTAFQNSVRTRVLQLMATCDVYKKYGERILKAKKMVQYSQKIPQASFQEMSDIVKKIVATYDSCCSGKVVNCMKERKELADQVCSDQSLVSRTVGLAECCSKSVMIRGSCVEAMKPDDKPDHLLEHYNIHADMVDICKNFNENPELAMGKILHEVSTRHPESSQQLLLRFAKEAEQALMQCCDKEDHTDCVKTALGERDLHKSIKEEGEYYNNMCTLEKTVGEDNFEKRMMVYYTQLMPQASFEKLHLISETVHGIVYDCCHNNPGHSNLHCIDEKLTNTLDATCHEHDPTTVSVRVAHCCNQSYSMRRPCIFDLKPDTEFTPPELDAKNFNLSPELCKQNPKELLVSGKKLLYGVVRHKTTITDDELKTISAKYHTLRNKCCAAEDQETCFNEEKPKLIAESAELLKS</sequence>
<feature type="domain" description="Albumin" evidence="6">
    <location>
        <begin position="437"/>
        <end position="635"/>
    </location>
</feature>
<dbReference type="SMART" id="SM00103">
    <property type="entry name" value="ALBUMIN"/>
    <property type="match status" value="3"/>
</dbReference>
<dbReference type="InterPro" id="IPR014760">
    <property type="entry name" value="Serum_albumin_N"/>
</dbReference>
<dbReference type="PANTHER" id="PTHR11385">
    <property type="entry name" value="SERUM ALBUMIN-RELATED"/>
    <property type="match status" value="1"/>
</dbReference>
<dbReference type="Pfam" id="PF00273">
    <property type="entry name" value="Serum_albumin"/>
    <property type="match status" value="3"/>
</dbReference>
<dbReference type="Gene3D" id="1.10.246.10">
    <property type="match status" value="6"/>
</dbReference>
<dbReference type="AlphaFoldDB" id="A0ABD0WTC9"/>
<reference evidence="7 8" key="1">
    <citation type="submission" date="2024-06" db="EMBL/GenBank/DDBJ databases">
        <authorList>
            <person name="Pan Q."/>
            <person name="Wen M."/>
            <person name="Jouanno E."/>
            <person name="Zahm M."/>
            <person name="Klopp C."/>
            <person name="Cabau C."/>
            <person name="Louis A."/>
            <person name="Berthelot C."/>
            <person name="Parey E."/>
            <person name="Roest Crollius H."/>
            <person name="Montfort J."/>
            <person name="Robinson-Rechavi M."/>
            <person name="Bouchez O."/>
            <person name="Lampietro C."/>
            <person name="Lopez Roques C."/>
            <person name="Donnadieu C."/>
            <person name="Postlethwait J."/>
            <person name="Bobe J."/>
            <person name="Verreycken H."/>
            <person name="Guiguen Y."/>
        </authorList>
    </citation>
    <scope>NUCLEOTIDE SEQUENCE [LARGE SCALE GENOMIC DNA]</scope>
    <source>
        <strain evidence="7">Up_M1</strain>
        <tissue evidence="7">Testis</tissue>
    </source>
</reference>
<feature type="domain" description="Albumin" evidence="6">
    <location>
        <begin position="241"/>
        <end position="433"/>
    </location>
</feature>
<evidence type="ECO:0000259" key="6">
    <source>
        <dbReference type="PROSITE" id="PS51438"/>
    </source>
</evidence>
<evidence type="ECO:0000256" key="3">
    <source>
        <dbReference type="ARBA" id="ARBA00022737"/>
    </source>
</evidence>
<organism evidence="7 8">
    <name type="scientific">Umbra pygmaea</name>
    <name type="common">Eastern mudminnow</name>
    <dbReference type="NCBI Taxonomy" id="75934"/>
    <lineage>
        <taxon>Eukaryota</taxon>
        <taxon>Metazoa</taxon>
        <taxon>Chordata</taxon>
        <taxon>Craniata</taxon>
        <taxon>Vertebrata</taxon>
        <taxon>Euteleostomi</taxon>
        <taxon>Actinopterygii</taxon>
        <taxon>Neopterygii</taxon>
        <taxon>Teleostei</taxon>
        <taxon>Protacanthopterygii</taxon>
        <taxon>Esociformes</taxon>
        <taxon>Umbridae</taxon>
        <taxon>Umbra</taxon>
    </lineage>
</organism>
<dbReference type="Proteomes" id="UP001557470">
    <property type="component" value="Unassembled WGS sequence"/>
</dbReference>
<evidence type="ECO:0000313" key="8">
    <source>
        <dbReference type="Proteomes" id="UP001557470"/>
    </source>
</evidence>
<dbReference type="InterPro" id="IPR020858">
    <property type="entry name" value="Serum_albumin-like"/>
</dbReference>
<gene>
    <name evidence="7" type="ORF">UPYG_G00132170</name>
</gene>
<evidence type="ECO:0000313" key="7">
    <source>
        <dbReference type="EMBL" id="KAL0983746.1"/>
    </source>
</evidence>
<dbReference type="PRINTS" id="PR00802">
    <property type="entry name" value="SERUMALBUMIN"/>
</dbReference>
<feature type="domain" description="Albumin" evidence="6">
    <location>
        <begin position="48"/>
        <end position="240"/>
    </location>
</feature>
<keyword evidence="5" id="KW-0472">Membrane</keyword>